<name>A0ABD1F2K1_HYPHA</name>
<dbReference type="AlphaFoldDB" id="A0ABD1F2K1"/>
<evidence type="ECO:0000313" key="2">
    <source>
        <dbReference type="EMBL" id="KAL1509020.1"/>
    </source>
</evidence>
<feature type="compositionally biased region" description="Polar residues" evidence="1">
    <location>
        <begin position="61"/>
        <end position="74"/>
    </location>
</feature>
<accession>A0ABD1F2K1</accession>
<feature type="region of interest" description="Disordered" evidence="1">
    <location>
        <begin position="235"/>
        <end position="286"/>
    </location>
</feature>
<dbReference type="EMBL" id="JBDJPC010000003">
    <property type="protein sequence ID" value="KAL1509020.1"/>
    <property type="molecule type" value="Genomic_DNA"/>
</dbReference>
<comment type="caution">
    <text evidence="2">The sequence shown here is derived from an EMBL/GenBank/DDBJ whole genome shotgun (WGS) entry which is preliminary data.</text>
</comment>
<dbReference type="Proteomes" id="UP001566132">
    <property type="component" value="Unassembled WGS sequence"/>
</dbReference>
<evidence type="ECO:0000256" key="1">
    <source>
        <dbReference type="SAM" id="MobiDB-lite"/>
    </source>
</evidence>
<feature type="region of interest" description="Disordered" evidence="1">
    <location>
        <begin position="61"/>
        <end position="88"/>
    </location>
</feature>
<feature type="compositionally biased region" description="Polar residues" evidence="1">
    <location>
        <begin position="235"/>
        <end position="276"/>
    </location>
</feature>
<keyword evidence="3" id="KW-1185">Reference proteome</keyword>
<sequence>MHSIRTTVKYSSLKIQEEPHGIMLNWKKRRSNCDDCLIGRRPNGNTIGKYIKLIAQDTSLMEPTPGASGTQQLLPSLDAPNDSENDYPSLEAESIASDVSTASQPKISKKDKLKETLMQLKRHISRTRCLDCSKLHRELANNPTDLMGSRIHMEQAIKHLNTAHKNITYTGKRTNNTTQKLPKKVTKPSLAMDVDTVTQAQTPAKLHNPTHSTQKPNEDFQTPLKNTKLRQLLRQNTPTLTQNRFLPLQNNPDTQEESQPSTSTGTQVKQGSNTQKGLGKKPRIPPLILKGQIHSHKDFIQSLKRTNSA</sequence>
<protein>
    <submittedName>
        <fullName evidence="2">Uncharacterized protein</fullName>
    </submittedName>
</protein>
<gene>
    <name evidence="2" type="ORF">ABEB36_003826</name>
</gene>
<feature type="region of interest" description="Disordered" evidence="1">
    <location>
        <begin position="201"/>
        <end position="222"/>
    </location>
</feature>
<proteinExistence type="predicted"/>
<evidence type="ECO:0000313" key="3">
    <source>
        <dbReference type="Proteomes" id="UP001566132"/>
    </source>
</evidence>
<organism evidence="2 3">
    <name type="scientific">Hypothenemus hampei</name>
    <name type="common">Coffee berry borer</name>
    <dbReference type="NCBI Taxonomy" id="57062"/>
    <lineage>
        <taxon>Eukaryota</taxon>
        <taxon>Metazoa</taxon>
        <taxon>Ecdysozoa</taxon>
        <taxon>Arthropoda</taxon>
        <taxon>Hexapoda</taxon>
        <taxon>Insecta</taxon>
        <taxon>Pterygota</taxon>
        <taxon>Neoptera</taxon>
        <taxon>Endopterygota</taxon>
        <taxon>Coleoptera</taxon>
        <taxon>Polyphaga</taxon>
        <taxon>Cucujiformia</taxon>
        <taxon>Curculionidae</taxon>
        <taxon>Scolytinae</taxon>
        <taxon>Hypothenemus</taxon>
    </lineage>
</organism>
<reference evidence="2 3" key="1">
    <citation type="submission" date="2024-05" db="EMBL/GenBank/DDBJ databases">
        <title>Genetic variation in Jamaican populations of the coffee berry borer (Hypothenemus hampei).</title>
        <authorList>
            <person name="Errbii M."/>
            <person name="Myrie A."/>
        </authorList>
    </citation>
    <scope>NUCLEOTIDE SEQUENCE [LARGE SCALE GENOMIC DNA]</scope>
    <source>
        <strain evidence="2">JA-Hopewell-2020-01-JO</strain>
        <tissue evidence="2">Whole body</tissue>
    </source>
</reference>
<feature type="compositionally biased region" description="Polar residues" evidence="1">
    <location>
        <begin position="209"/>
        <end position="222"/>
    </location>
</feature>